<dbReference type="PANTHER" id="PTHR30419">
    <property type="entry name" value="HTH-TYPE TRANSCRIPTIONAL REGULATOR YBHD"/>
    <property type="match status" value="1"/>
</dbReference>
<gene>
    <name evidence="6" type="ORF">CLV47_101434</name>
</gene>
<keyword evidence="4" id="KW-0804">Transcription</keyword>
<comment type="caution">
    <text evidence="6">The sequence shown here is derived from an EMBL/GenBank/DDBJ whole genome shotgun (WGS) entry which is preliminary data.</text>
</comment>
<comment type="similarity">
    <text evidence="1">Belongs to the LysR transcriptional regulatory family.</text>
</comment>
<evidence type="ECO:0000256" key="2">
    <source>
        <dbReference type="ARBA" id="ARBA00023015"/>
    </source>
</evidence>
<dbReference type="InterPro" id="IPR005119">
    <property type="entry name" value="LysR_subst-bd"/>
</dbReference>
<dbReference type="CDD" id="cd05466">
    <property type="entry name" value="PBP2_LTTR_substrate"/>
    <property type="match status" value="1"/>
</dbReference>
<keyword evidence="2" id="KW-0805">Transcription regulation</keyword>
<dbReference type="FunFam" id="1.10.10.10:FF:000001">
    <property type="entry name" value="LysR family transcriptional regulator"/>
    <property type="match status" value="1"/>
</dbReference>
<dbReference type="PRINTS" id="PR00039">
    <property type="entry name" value="HTHLYSR"/>
</dbReference>
<dbReference type="InterPro" id="IPR036390">
    <property type="entry name" value="WH_DNA-bd_sf"/>
</dbReference>
<dbReference type="InterPro" id="IPR000847">
    <property type="entry name" value="LysR_HTH_N"/>
</dbReference>
<dbReference type="Proteomes" id="UP000237752">
    <property type="component" value="Unassembled WGS sequence"/>
</dbReference>
<evidence type="ECO:0000313" key="7">
    <source>
        <dbReference type="Proteomes" id="UP000237752"/>
    </source>
</evidence>
<evidence type="ECO:0000256" key="1">
    <source>
        <dbReference type="ARBA" id="ARBA00009437"/>
    </source>
</evidence>
<evidence type="ECO:0000256" key="3">
    <source>
        <dbReference type="ARBA" id="ARBA00023125"/>
    </source>
</evidence>
<dbReference type="InterPro" id="IPR036388">
    <property type="entry name" value="WH-like_DNA-bd_sf"/>
</dbReference>
<evidence type="ECO:0000259" key="5">
    <source>
        <dbReference type="PROSITE" id="PS50931"/>
    </source>
</evidence>
<protein>
    <submittedName>
        <fullName evidence="6">DNA-binding transcriptional LysR family regulator</fullName>
    </submittedName>
</protein>
<dbReference type="Gene3D" id="1.10.10.10">
    <property type="entry name" value="Winged helix-like DNA-binding domain superfamily/Winged helix DNA-binding domain"/>
    <property type="match status" value="1"/>
</dbReference>
<dbReference type="RefSeq" id="WP_170110924.1">
    <property type="nucleotide sequence ID" value="NZ_PVUE01000001.1"/>
</dbReference>
<proteinExistence type="inferred from homology"/>
<dbReference type="AlphaFoldDB" id="A0A2T1A7J3"/>
<reference evidence="6 7" key="1">
    <citation type="submission" date="2018-03" db="EMBL/GenBank/DDBJ databases">
        <title>Genomic Encyclopedia of Archaeal and Bacterial Type Strains, Phase II (KMG-II): from individual species to whole genera.</title>
        <authorList>
            <person name="Goeker M."/>
        </authorList>
    </citation>
    <scope>NUCLEOTIDE SEQUENCE [LARGE SCALE GENOMIC DNA]</scope>
    <source>
        <strain evidence="6 7">DSM 100065</strain>
    </source>
</reference>
<dbReference type="PROSITE" id="PS50931">
    <property type="entry name" value="HTH_LYSR"/>
    <property type="match status" value="1"/>
</dbReference>
<dbReference type="GO" id="GO:0003677">
    <property type="term" value="F:DNA binding"/>
    <property type="evidence" value="ECO:0007669"/>
    <property type="project" value="UniProtKB-KW"/>
</dbReference>
<organism evidence="6 7">
    <name type="scientific">Antricoccus suffuscus</name>
    <dbReference type="NCBI Taxonomy" id="1629062"/>
    <lineage>
        <taxon>Bacteria</taxon>
        <taxon>Bacillati</taxon>
        <taxon>Actinomycetota</taxon>
        <taxon>Actinomycetes</taxon>
        <taxon>Geodermatophilales</taxon>
        <taxon>Antricoccaceae</taxon>
        <taxon>Antricoccus</taxon>
    </lineage>
</organism>
<evidence type="ECO:0000313" key="6">
    <source>
        <dbReference type="EMBL" id="PRZ44308.1"/>
    </source>
</evidence>
<feature type="domain" description="HTH lysR-type" evidence="5">
    <location>
        <begin position="15"/>
        <end position="72"/>
    </location>
</feature>
<dbReference type="InterPro" id="IPR050950">
    <property type="entry name" value="HTH-type_LysR_regulators"/>
</dbReference>
<name>A0A2T1A7J3_9ACTN</name>
<accession>A0A2T1A7J3</accession>
<dbReference type="Pfam" id="PF03466">
    <property type="entry name" value="LysR_substrate"/>
    <property type="match status" value="1"/>
</dbReference>
<sequence>MGWRDVVDSWMTGSVDVRRLEYFLAVVDYGGVVKAAAAIPVAQPSLSRSIKTLEHELGVALFDRSGRRLELTDVGRALVAPARQMLADTAAARAAVDEVSRLSGGRLDIVALPTLAMGPLAELTGEFRRRYPRVGVQILAPKDSTDLLEMVRTGVCEVGLTVLPIGAGGLVQHNLPSQVFDLVEPPDGKAPPRPGDRPVARADLVDIDWVATPTGRSSRRLLERALESVDGIPNIVVETDAAEAVVPLVLAGAGAALLPRRMALHAAEQGARVRAIVPPVSRDIAVVCRPGALSPPAAAFVEIVRTL</sequence>
<keyword evidence="3 6" id="KW-0238">DNA-binding</keyword>
<evidence type="ECO:0000256" key="4">
    <source>
        <dbReference type="ARBA" id="ARBA00023163"/>
    </source>
</evidence>
<dbReference type="Gene3D" id="3.40.190.290">
    <property type="match status" value="1"/>
</dbReference>
<dbReference type="GO" id="GO:0003700">
    <property type="term" value="F:DNA-binding transcription factor activity"/>
    <property type="evidence" value="ECO:0007669"/>
    <property type="project" value="InterPro"/>
</dbReference>
<dbReference type="SUPFAM" id="SSF53850">
    <property type="entry name" value="Periplasmic binding protein-like II"/>
    <property type="match status" value="1"/>
</dbReference>
<dbReference type="EMBL" id="PVUE01000001">
    <property type="protein sequence ID" value="PRZ44308.1"/>
    <property type="molecule type" value="Genomic_DNA"/>
</dbReference>
<dbReference type="GO" id="GO:0005829">
    <property type="term" value="C:cytosol"/>
    <property type="evidence" value="ECO:0007669"/>
    <property type="project" value="TreeGrafter"/>
</dbReference>
<keyword evidence="7" id="KW-1185">Reference proteome</keyword>
<dbReference type="Pfam" id="PF00126">
    <property type="entry name" value="HTH_1"/>
    <property type="match status" value="1"/>
</dbReference>
<dbReference type="SUPFAM" id="SSF46785">
    <property type="entry name" value="Winged helix' DNA-binding domain"/>
    <property type="match status" value="1"/>
</dbReference>